<dbReference type="AlphaFoldDB" id="A0AAD9QPR0"/>
<dbReference type="PRINTS" id="PR00119">
    <property type="entry name" value="CATATPASE"/>
</dbReference>
<dbReference type="Gene3D" id="3.40.50.1000">
    <property type="entry name" value="HAD superfamily/HAD-like"/>
    <property type="match status" value="1"/>
</dbReference>
<reference evidence="3" key="1">
    <citation type="journal article" date="2023" name="G3 (Bethesda)">
        <title>Whole genome assembly and annotation of the endangered Caribbean coral Acropora cervicornis.</title>
        <authorList>
            <person name="Selwyn J.D."/>
            <person name="Vollmer S.V."/>
        </authorList>
    </citation>
    <scope>NUCLEOTIDE SEQUENCE</scope>
    <source>
        <strain evidence="3">K2</strain>
    </source>
</reference>
<sequence>MVGDGVNDGPALASANVGIAMSAGGTALAVEAVDDVLMSNNLAKIPEIVELGRFCPHIVFQNIGLSVILKLPMVTAALAGKASLVIAVVADVLGLLFVLLNDIRRLWWKVTKKGKNLDTERLG</sequence>
<comment type="similarity">
    <text evidence="1">Belongs to the cation transport ATPase (P-type) (TC 3.A.3) family. Type IB subfamily.</text>
</comment>
<organism evidence="3 4">
    <name type="scientific">Acropora cervicornis</name>
    <name type="common">Staghorn coral</name>
    <dbReference type="NCBI Taxonomy" id="6130"/>
    <lineage>
        <taxon>Eukaryota</taxon>
        <taxon>Metazoa</taxon>
        <taxon>Cnidaria</taxon>
        <taxon>Anthozoa</taxon>
        <taxon>Hexacorallia</taxon>
        <taxon>Scleractinia</taxon>
        <taxon>Astrocoeniina</taxon>
        <taxon>Acroporidae</taxon>
        <taxon>Acropora</taxon>
    </lineage>
</organism>
<dbReference type="GO" id="GO:0016020">
    <property type="term" value="C:membrane"/>
    <property type="evidence" value="ECO:0007669"/>
    <property type="project" value="TreeGrafter"/>
</dbReference>
<dbReference type="PANTHER" id="PTHR48085:SF5">
    <property type="entry name" value="CADMIUM_ZINC-TRANSPORTING ATPASE HMA4-RELATED"/>
    <property type="match status" value="1"/>
</dbReference>
<proteinExistence type="inferred from homology"/>
<evidence type="ECO:0000313" key="4">
    <source>
        <dbReference type="Proteomes" id="UP001249851"/>
    </source>
</evidence>
<keyword evidence="4" id="KW-1185">Reference proteome</keyword>
<dbReference type="PANTHER" id="PTHR48085">
    <property type="entry name" value="CADMIUM/ZINC-TRANSPORTING ATPASE HMA2-RELATED"/>
    <property type="match status" value="1"/>
</dbReference>
<evidence type="ECO:0000313" key="3">
    <source>
        <dbReference type="EMBL" id="KAK2565152.1"/>
    </source>
</evidence>
<dbReference type="Proteomes" id="UP001249851">
    <property type="component" value="Unassembled WGS sequence"/>
</dbReference>
<dbReference type="InterPro" id="IPR036412">
    <property type="entry name" value="HAD-like_sf"/>
</dbReference>
<keyword evidence="2" id="KW-1133">Transmembrane helix</keyword>
<keyword evidence="2" id="KW-0812">Transmembrane</keyword>
<accession>A0AAD9QPR0</accession>
<evidence type="ECO:0000256" key="1">
    <source>
        <dbReference type="ARBA" id="ARBA00006024"/>
    </source>
</evidence>
<evidence type="ECO:0000256" key="2">
    <source>
        <dbReference type="SAM" id="Phobius"/>
    </source>
</evidence>
<gene>
    <name evidence="3" type="ORF">P5673_011079</name>
</gene>
<dbReference type="GO" id="GO:0022857">
    <property type="term" value="F:transmembrane transporter activity"/>
    <property type="evidence" value="ECO:0007669"/>
    <property type="project" value="TreeGrafter"/>
</dbReference>
<dbReference type="EMBL" id="JARQWQ010000020">
    <property type="protein sequence ID" value="KAK2565152.1"/>
    <property type="molecule type" value="Genomic_DNA"/>
</dbReference>
<dbReference type="InterPro" id="IPR051014">
    <property type="entry name" value="Cation_Transport_ATPase_IB"/>
</dbReference>
<dbReference type="InterPro" id="IPR023214">
    <property type="entry name" value="HAD_sf"/>
</dbReference>
<comment type="caution">
    <text evidence="3">The sequence shown here is derived from an EMBL/GenBank/DDBJ whole genome shotgun (WGS) entry which is preliminary data.</text>
</comment>
<protein>
    <submittedName>
        <fullName evidence="3">Cadmium/zinc-transporting ATPase HMA4</fullName>
    </submittedName>
</protein>
<dbReference type="SUPFAM" id="SSF56784">
    <property type="entry name" value="HAD-like"/>
    <property type="match status" value="1"/>
</dbReference>
<keyword evidence="2" id="KW-0472">Membrane</keyword>
<name>A0AAD9QPR0_ACRCE</name>
<feature type="transmembrane region" description="Helical" evidence="2">
    <location>
        <begin position="82"/>
        <end position="103"/>
    </location>
</feature>
<reference evidence="3" key="2">
    <citation type="journal article" date="2023" name="Science">
        <title>Genomic signatures of disease resistance in endangered staghorn corals.</title>
        <authorList>
            <person name="Vollmer S.V."/>
            <person name="Selwyn J.D."/>
            <person name="Despard B.A."/>
            <person name="Roesel C.L."/>
        </authorList>
    </citation>
    <scope>NUCLEOTIDE SEQUENCE</scope>
    <source>
        <strain evidence="3">K2</strain>
    </source>
</reference>